<keyword evidence="4" id="KW-0804">Transcription</keyword>
<keyword evidence="5" id="KW-0539">Nucleus</keyword>
<dbReference type="CDD" id="cd12148">
    <property type="entry name" value="fungal_TF_MHR"/>
    <property type="match status" value="1"/>
</dbReference>
<dbReference type="GO" id="GO:0000981">
    <property type="term" value="F:DNA-binding transcription factor activity, RNA polymerase II-specific"/>
    <property type="evidence" value="ECO:0007669"/>
    <property type="project" value="InterPro"/>
</dbReference>
<dbReference type="Pfam" id="PF00172">
    <property type="entry name" value="Zn_clus"/>
    <property type="match status" value="1"/>
</dbReference>
<evidence type="ECO:0000313" key="8">
    <source>
        <dbReference type="EMBL" id="ONH69671.1"/>
    </source>
</evidence>
<dbReference type="GO" id="GO:0006351">
    <property type="term" value="P:DNA-templated transcription"/>
    <property type="evidence" value="ECO:0007669"/>
    <property type="project" value="InterPro"/>
</dbReference>
<sequence length="588" mass="67182">MSRASSEAIAPKVQQTKNKKSRLVPPESRRRAAYSCDRCKAKKIKCERVVQDGPSLHDRTHPCSNCNKYNLQCITTVPRRRRVYASFENLGTHYQTVIQLVQGLYPDVDINDVNALTHLGQSLGINMNMENDNDDLKNIEVESKILKPFSPNAIEFHSASSHGSGTPNNHSEKRHPLEPYEEKSQETVVYDATGGTHYVGSSGTSSLFTLLCNLLLKRSLVSTLSFDNNITLFRNGLERKPNYKEIYTSFLENPNFPLIRIVPTRQKAMELVDVFFKKVHPFYFVFDQTDFMVRHDLYWKLLESGESVKQPRKELPDTAIGCIYLVYLLGTKMTDINSHAFDSTNIDEIFQLILTDATLGASISSIQFLYLYATYLHSEKNRESCWNLIGLAIRQATSLGLHRSMGQGHELNIQSQLFWSLFQTEMTLCLNFGRQSIINEAEVDIPYPDLSRTNLTPEFIHYHKANLQMSRFLSKVVKDRRFTQQPLSLLNIERTLSLKAQLNKLHEELQIKPLAKVFNIYDLKLCLTYHNYLASITLPILVYVTTTNFKIREDENYNLPLPKAMNFAVGKDQFHNGAVATDCLMGGL</sequence>
<dbReference type="Proteomes" id="UP000189513">
    <property type="component" value="Unassembled WGS sequence"/>
</dbReference>
<dbReference type="Pfam" id="PF04082">
    <property type="entry name" value="Fungal_trans"/>
    <property type="match status" value="1"/>
</dbReference>
<reference evidence="9" key="1">
    <citation type="journal article" date="2017" name="Genome Announc.">
        <title>Genome sequences of Cyberlindnera fabianii 65, Pichia kudriavzevii 129, and Saccharomyces cerevisiae 131 isolated from fermented masau fruits in Zimbabwe.</title>
        <authorList>
            <person name="van Rijswijck I.M.H."/>
            <person name="Derks M.F.L."/>
            <person name="Abee T."/>
            <person name="de Ridder D."/>
            <person name="Smid E.J."/>
        </authorList>
    </citation>
    <scope>NUCLEOTIDE SEQUENCE [LARGE SCALE GENOMIC DNA]</scope>
    <source>
        <strain evidence="9">65</strain>
    </source>
</reference>
<proteinExistence type="predicted"/>
<dbReference type="InterPro" id="IPR007219">
    <property type="entry name" value="XnlR_reg_dom"/>
</dbReference>
<organism evidence="8 9">
    <name type="scientific">Cyberlindnera fabianii</name>
    <name type="common">Yeast</name>
    <name type="synonym">Hansenula fabianii</name>
    <dbReference type="NCBI Taxonomy" id="36022"/>
    <lineage>
        <taxon>Eukaryota</taxon>
        <taxon>Fungi</taxon>
        <taxon>Dikarya</taxon>
        <taxon>Ascomycota</taxon>
        <taxon>Saccharomycotina</taxon>
        <taxon>Saccharomycetes</taxon>
        <taxon>Phaffomycetales</taxon>
        <taxon>Phaffomycetaceae</taxon>
        <taxon>Cyberlindnera</taxon>
    </lineage>
</organism>
<dbReference type="SMART" id="SM00066">
    <property type="entry name" value="GAL4"/>
    <property type="match status" value="1"/>
</dbReference>
<comment type="caution">
    <text evidence="8">The sequence shown here is derived from an EMBL/GenBank/DDBJ whole genome shotgun (WGS) entry which is preliminary data.</text>
</comment>
<evidence type="ECO:0000256" key="4">
    <source>
        <dbReference type="ARBA" id="ARBA00023163"/>
    </source>
</evidence>
<dbReference type="CDD" id="cd00067">
    <property type="entry name" value="GAL4"/>
    <property type="match status" value="1"/>
</dbReference>
<keyword evidence="1" id="KW-0479">Metal-binding</keyword>
<dbReference type="GO" id="GO:0008270">
    <property type="term" value="F:zinc ion binding"/>
    <property type="evidence" value="ECO:0007669"/>
    <property type="project" value="InterPro"/>
</dbReference>
<dbReference type="OMA" id="QFLYLYA"/>
<dbReference type="PANTHER" id="PTHR47424:SF6">
    <property type="entry name" value="PROLINE UTILIZATION TRANS-ACTIVATOR"/>
    <property type="match status" value="1"/>
</dbReference>
<dbReference type="VEuPathDB" id="FungiDB:BON22_0617"/>
<evidence type="ECO:0000256" key="6">
    <source>
        <dbReference type="SAM" id="MobiDB-lite"/>
    </source>
</evidence>
<dbReference type="InterPro" id="IPR036864">
    <property type="entry name" value="Zn2-C6_fun-type_DNA-bd_sf"/>
</dbReference>
<dbReference type="InterPro" id="IPR001138">
    <property type="entry name" value="Zn2Cys6_DnaBD"/>
</dbReference>
<accession>A0A1V2LF26</accession>
<dbReference type="InterPro" id="IPR051127">
    <property type="entry name" value="Fungal_SecMet_Regulators"/>
</dbReference>
<feature type="compositionally biased region" description="Polar residues" evidence="6">
    <location>
        <begin position="158"/>
        <end position="169"/>
    </location>
</feature>
<feature type="compositionally biased region" description="Basic and acidic residues" evidence="6">
    <location>
        <begin position="170"/>
        <end position="184"/>
    </location>
</feature>
<evidence type="ECO:0000313" key="9">
    <source>
        <dbReference type="Proteomes" id="UP000189513"/>
    </source>
</evidence>
<keyword evidence="9" id="KW-1185">Reference proteome</keyword>
<dbReference type="GO" id="GO:0003677">
    <property type="term" value="F:DNA binding"/>
    <property type="evidence" value="ECO:0007669"/>
    <property type="project" value="InterPro"/>
</dbReference>
<protein>
    <submittedName>
        <fullName evidence="8">Thiamine repressible genes regulatory protein thi1</fullName>
    </submittedName>
</protein>
<dbReference type="AlphaFoldDB" id="A0A1V2LF26"/>
<evidence type="ECO:0000259" key="7">
    <source>
        <dbReference type="PROSITE" id="PS50048"/>
    </source>
</evidence>
<name>A0A1V2LF26_CYBFA</name>
<evidence type="ECO:0000256" key="1">
    <source>
        <dbReference type="ARBA" id="ARBA00022723"/>
    </source>
</evidence>
<dbReference type="Gene3D" id="4.10.240.10">
    <property type="entry name" value="Zn(2)-C6 fungal-type DNA-binding domain"/>
    <property type="match status" value="1"/>
</dbReference>
<dbReference type="PROSITE" id="PS50048">
    <property type="entry name" value="ZN2_CY6_FUNGAL_2"/>
    <property type="match status" value="1"/>
</dbReference>
<evidence type="ECO:0000256" key="3">
    <source>
        <dbReference type="ARBA" id="ARBA00023015"/>
    </source>
</evidence>
<dbReference type="EMBL" id="MPUK01000001">
    <property type="protein sequence ID" value="ONH69671.1"/>
    <property type="molecule type" value="Genomic_DNA"/>
</dbReference>
<keyword evidence="2" id="KW-0862">Zinc</keyword>
<evidence type="ECO:0000256" key="2">
    <source>
        <dbReference type="ARBA" id="ARBA00022833"/>
    </source>
</evidence>
<gene>
    <name evidence="8" type="ORF">BON22_0617</name>
</gene>
<dbReference type="STRING" id="36022.A0A1V2LF26"/>
<feature type="region of interest" description="Disordered" evidence="6">
    <location>
        <begin position="1"/>
        <end position="29"/>
    </location>
</feature>
<dbReference type="PANTHER" id="PTHR47424">
    <property type="entry name" value="REGULATORY PROTEIN GAL4"/>
    <property type="match status" value="1"/>
</dbReference>
<keyword evidence="3" id="KW-0805">Transcription regulation</keyword>
<feature type="domain" description="Zn(2)-C6 fungal-type" evidence="7">
    <location>
        <begin position="35"/>
        <end position="75"/>
    </location>
</feature>
<feature type="region of interest" description="Disordered" evidence="6">
    <location>
        <begin position="157"/>
        <end position="184"/>
    </location>
</feature>
<dbReference type="SUPFAM" id="SSF57701">
    <property type="entry name" value="Zn2/Cys6 DNA-binding domain"/>
    <property type="match status" value="1"/>
</dbReference>
<dbReference type="SMART" id="SM00906">
    <property type="entry name" value="Fungal_trans"/>
    <property type="match status" value="1"/>
</dbReference>
<evidence type="ECO:0000256" key="5">
    <source>
        <dbReference type="ARBA" id="ARBA00023242"/>
    </source>
</evidence>